<dbReference type="AlphaFoldDB" id="A0A1W0E7N1"/>
<evidence type="ECO:0000313" key="2">
    <source>
        <dbReference type="Proteomes" id="UP000192758"/>
    </source>
</evidence>
<dbReference type="EMBL" id="MNPJ01000012">
    <property type="protein sequence ID" value="OQS55274.1"/>
    <property type="molecule type" value="Genomic_DNA"/>
</dbReference>
<reference evidence="1 2" key="1">
    <citation type="journal article" date="2017" name="Environ. Microbiol.">
        <title>Decay of the glycolytic pathway and adaptation to intranuclear parasitism within Enterocytozoonidae microsporidia.</title>
        <authorList>
            <person name="Wiredu Boakye D."/>
            <person name="Jaroenlak P."/>
            <person name="Prachumwat A."/>
            <person name="Williams T.A."/>
            <person name="Bateman K.S."/>
            <person name="Itsathitphaisarn O."/>
            <person name="Sritunyalucksana K."/>
            <person name="Paszkiewicz K.H."/>
            <person name="Moore K.A."/>
            <person name="Stentiford G.D."/>
            <person name="Williams B.A."/>
        </authorList>
    </citation>
    <scope>NUCLEOTIDE SEQUENCE [LARGE SCALE GENOMIC DNA]</scope>
    <source>
        <strain evidence="1 2">TH1</strain>
    </source>
</reference>
<gene>
    <name evidence="1" type="ORF">EHP00_2360</name>
</gene>
<keyword evidence="2" id="KW-1185">Reference proteome</keyword>
<evidence type="ECO:0000313" key="1">
    <source>
        <dbReference type="EMBL" id="OQS55274.1"/>
    </source>
</evidence>
<protein>
    <submittedName>
        <fullName evidence="1">Uncharacterized protein</fullName>
    </submittedName>
</protein>
<dbReference type="Proteomes" id="UP000192758">
    <property type="component" value="Unassembled WGS sequence"/>
</dbReference>
<accession>A0A1W0E7N1</accession>
<sequence length="162" mass="19100">MCNNIIYKYVNMAYTNINIIQVNNIHYNERLMHMNYNIIDILNNIDINNTNISNTNINNINNTNISNTNISNTNINNIIIFTNKYDIDHTILSLNILYNTNTYKHIIDNSIVKDIKEYTNIINNSNNTNIFIFKGINIKVNNIHNKYIIYVIDTYDNIQIYK</sequence>
<proteinExistence type="predicted"/>
<dbReference type="VEuPathDB" id="MicrosporidiaDB:EHP00_2360"/>
<organism evidence="1 2">
    <name type="scientific">Ecytonucleospora hepatopenaei</name>
    <dbReference type="NCBI Taxonomy" id="646526"/>
    <lineage>
        <taxon>Eukaryota</taxon>
        <taxon>Fungi</taxon>
        <taxon>Fungi incertae sedis</taxon>
        <taxon>Microsporidia</taxon>
        <taxon>Enterocytozoonidae</taxon>
        <taxon>Ecytonucleospora</taxon>
    </lineage>
</organism>
<comment type="caution">
    <text evidence="1">The sequence shown here is derived from an EMBL/GenBank/DDBJ whole genome shotgun (WGS) entry which is preliminary data.</text>
</comment>
<name>A0A1W0E7N1_9MICR</name>